<feature type="region of interest" description="Disordered" evidence="1">
    <location>
        <begin position="319"/>
        <end position="360"/>
    </location>
</feature>
<feature type="region of interest" description="Disordered" evidence="1">
    <location>
        <begin position="1"/>
        <end position="62"/>
    </location>
</feature>
<keyword evidence="3" id="KW-1185">Reference proteome</keyword>
<proteinExistence type="predicted"/>
<dbReference type="AlphaFoldDB" id="A0AAD1SWP4"/>
<feature type="compositionally biased region" description="Basic and acidic residues" evidence="1">
    <location>
        <begin position="335"/>
        <end position="348"/>
    </location>
</feature>
<evidence type="ECO:0000256" key="1">
    <source>
        <dbReference type="SAM" id="MobiDB-lite"/>
    </source>
</evidence>
<dbReference type="Proteomes" id="UP001295444">
    <property type="component" value="Chromosome 08"/>
</dbReference>
<dbReference type="PANTHER" id="PTHR11505">
    <property type="entry name" value="L1 TRANSPOSABLE ELEMENT-RELATED"/>
    <property type="match status" value="1"/>
</dbReference>
<evidence type="ECO:0000313" key="2">
    <source>
        <dbReference type="EMBL" id="CAH2311033.1"/>
    </source>
</evidence>
<feature type="compositionally biased region" description="Polar residues" evidence="1">
    <location>
        <begin position="50"/>
        <end position="60"/>
    </location>
</feature>
<gene>
    <name evidence="2" type="ORF">PECUL_23A049608</name>
</gene>
<dbReference type="EMBL" id="OW240919">
    <property type="protein sequence ID" value="CAH2311033.1"/>
    <property type="molecule type" value="Genomic_DNA"/>
</dbReference>
<reference evidence="2" key="1">
    <citation type="submission" date="2022-03" db="EMBL/GenBank/DDBJ databases">
        <authorList>
            <person name="Alioto T."/>
            <person name="Alioto T."/>
            <person name="Gomez Garrido J."/>
        </authorList>
    </citation>
    <scope>NUCLEOTIDE SEQUENCE</scope>
</reference>
<accession>A0AAD1SWP4</accession>
<sequence length="360" mass="40911">MGRAKRSDSHQTTRGSQGATEKGPLDEYLHTPSRQPRTATGHKMADDRTSAQPPDTQEPSLSDIRADIRALTGAMVTKADLQALSATLHEAIRSEVATIQRDIVAQDGRIQTLEATQLTTSSRLDATDAAVTRQGNMLLQLRRQTEDLDNRGRRSNIRIRNLPEAAGEEDVQATLTALFREILGPDSLPRIDLDRAHRALRPRNADNTPRDVICCLHEYKVKEMIMNKARLKPTWRFQGAEVALYQDLSPLTLEARRALRPVTQLLRSRNIPYKWGFPFCLLARHNNEWRPLRWPDEVPAFLQGMGLPRTEVTDWILNPLEQRPNQPAPRAPRRRREDSPLRRPDRRPLNPAQHPVQPGD</sequence>
<dbReference type="Gene3D" id="3.30.70.1820">
    <property type="entry name" value="L1 transposable element, RRM domain"/>
    <property type="match status" value="1"/>
</dbReference>
<name>A0AAD1SWP4_PELCU</name>
<dbReference type="InterPro" id="IPR004244">
    <property type="entry name" value="Transposase_22"/>
</dbReference>
<evidence type="ECO:0000313" key="3">
    <source>
        <dbReference type="Proteomes" id="UP001295444"/>
    </source>
</evidence>
<protein>
    <recommendedName>
        <fullName evidence="4">L1 transposable element RRM domain-containing protein</fullName>
    </recommendedName>
</protein>
<organism evidence="2 3">
    <name type="scientific">Pelobates cultripes</name>
    <name type="common">Western spadefoot toad</name>
    <dbReference type="NCBI Taxonomy" id="61616"/>
    <lineage>
        <taxon>Eukaryota</taxon>
        <taxon>Metazoa</taxon>
        <taxon>Chordata</taxon>
        <taxon>Craniata</taxon>
        <taxon>Vertebrata</taxon>
        <taxon>Euteleostomi</taxon>
        <taxon>Amphibia</taxon>
        <taxon>Batrachia</taxon>
        <taxon>Anura</taxon>
        <taxon>Pelobatoidea</taxon>
        <taxon>Pelobatidae</taxon>
        <taxon>Pelobates</taxon>
    </lineage>
</organism>
<evidence type="ECO:0008006" key="4">
    <source>
        <dbReference type="Google" id="ProtNLM"/>
    </source>
</evidence>
<feature type="compositionally biased region" description="Basic and acidic residues" evidence="1">
    <location>
        <begin position="1"/>
        <end position="11"/>
    </location>
</feature>